<comment type="caution">
    <text evidence="1">The sequence shown here is derived from an EMBL/GenBank/DDBJ whole genome shotgun (WGS) entry which is preliminary data.</text>
</comment>
<organism evidence="1 2">
    <name type="scientific">Blautia hydrogenotrophica (strain DSM 10507 / JCM 14656 / S5a33)</name>
    <name type="common">Ruminococcus hydrogenotrophicus</name>
    <dbReference type="NCBI Taxonomy" id="476272"/>
    <lineage>
        <taxon>Bacteria</taxon>
        <taxon>Bacillati</taxon>
        <taxon>Bacillota</taxon>
        <taxon>Clostridia</taxon>
        <taxon>Lachnospirales</taxon>
        <taxon>Lachnospiraceae</taxon>
        <taxon>Blautia</taxon>
    </lineage>
</organism>
<protein>
    <submittedName>
        <fullName evidence="1">Uncharacterized protein</fullName>
    </submittedName>
</protein>
<evidence type="ECO:0000313" key="2">
    <source>
        <dbReference type="Proteomes" id="UP000003100"/>
    </source>
</evidence>
<proteinExistence type="predicted"/>
<dbReference type="EMBL" id="ACBZ01000037">
    <property type="protein sequence ID" value="EEG50225.1"/>
    <property type="molecule type" value="Genomic_DNA"/>
</dbReference>
<dbReference type="eggNOG" id="ENOG502ZCAA">
    <property type="taxonomic scope" value="Bacteria"/>
</dbReference>
<accession>C0CJ50</accession>
<dbReference type="Pfam" id="PF18941">
    <property type="entry name" value="DUF5688"/>
    <property type="match status" value="1"/>
</dbReference>
<keyword evidence="2" id="KW-1185">Reference proteome</keyword>
<dbReference type="GeneID" id="86821347"/>
<dbReference type="HOGENOM" id="CLU_054014_4_0_9"/>
<sequence>MKDESVVVYQLLNYEKNEKLLQRVPYISYLDLAIVFARVEDGGTHRRLITNEEIKAFRIEVNELEEKAAENTPRICPVYFHPLEEVIRELGTQMDFEVSQENSGIPMYLLTNVQKFLGAAAILYPGTLRQIARWMRRNFFILPSSIHECILVPEGMGCSKQMLQEMVEEVNETQVPEPEVLSSKVYYYDRVDDSIHG</sequence>
<reference evidence="1 2" key="1">
    <citation type="submission" date="2009-01" db="EMBL/GenBank/DDBJ databases">
        <authorList>
            <person name="Fulton L."/>
            <person name="Clifton S."/>
            <person name="Fulton B."/>
            <person name="Xu J."/>
            <person name="Minx P."/>
            <person name="Pepin K.H."/>
            <person name="Johnson M."/>
            <person name="Bhonagiri V."/>
            <person name="Nash W.E."/>
            <person name="Mardis E.R."/>
            <person name="Wilson R.K."/>
        </authorList>
    </citation>
    <scope>NUCLEOTIDE SEQUENCE [LARGE SCALE GENOMIC DNA]</scope>
    <source>
        <strain evidence="2">DSM 10507 / JCM 14656 / S5a33</strain>
    </source>
</reference>
<dbReference type="InterPro" id="IPR043743">
    <property type="entry name" value="DUF5688"/>
</dbReference>
<dbReference type="AlphaFoldDB" id="C0CJ50"/>
<dbReference type="RefSeq" id="WP_005946425.1">
    <property type="nucleotide sequence ID" value="NZ_CP136423.1"/>
</dbReference>
<evidence type="ECO:0000313" key="1">
    <source>
        <dbReference type="EMBL" id="EEG50225.1"/>
    </source>
</evidence>
<name>C0CJ50_BLAHS</name>
<dbReference type="Proteomes" id="UP000003100">
    <property type="component" value="Unassembled WGS sequence"/>
</dbReference>
<dbReference type="PATRIC" id="fig|476272.21.peg.3875"/>
<reference evidence="1 2" key="2">
    <citation type="submission" date="2009-02" db="EMBL/GenBank/DDBJ databases">
        <title>Draft genome sequence of Blautia hydrogenotrophica DSM 10507 (Ruminococcus hydrogenotrophicus DSM 10507).</title>
        <authorList>
            <person name="Sudarsanam P."/>
            <person name="Ley R."/>
            <person name="Guruge J."/>
            <person name="Turnbaugh P.J."/>
            <person name="Mahowald M."/>
            <person name="Liep D."/>
            <person name="Gordon J."/>
        </authorList>
    </citation>
    <scope>NUCLEOTIDE SEQUENCE [LARGE SCALE GENOMIC DNA]</scope>
    <source>
        <strain evidence="2">DSM 10507 / JCM 14656 / S5a33</strain>
    </source>
</reference>
<gene>
    <name evidence="1" type="ORF">RUMHYD_00867</name>
</gene>